<evidence type="ECO:0000313" key="2">
    <source>
        <dbReference type="Proteomes" id="UP001220256"/>
    </source>
</evidence>
<sequence>MTESRSQPHAFLKSLFQRLEDLEPDFPSPEDLQGLGIQTFEVPFDPDEETLKFDPCFFRPHPDKLLERYPIHPEVEQDYRESYLKITRARTIQEYMEDSPTEYPPHTAPILENLTWMDRDDYEFDNIDPDYEAGDPSPLEDYTAPRTWGVVSPYRYTDRPLKPHSLMSSLAHIRPTETRRGITTHELSAIVCTMLLRVNHKPFRRCRIHPVLVFSYMGGQQGRIIQALYDGKKMILQCSQLWNFGDEEKAPVELFVRYRLCEPVGGTYTLSIR</sequence>
<evidence type="ECO:0000313" key="1">
    <source>
        <dbReference type="EMBL" id="KAJ5284335.1"/>
    </source>
</evidence>
<accession>A0ABQ8WZC0</accession>
<name>A0ABQ8WZC0_PENCH</name>
<dbReference type="EMBL" id="JAPVEB010000001">
    <property type="protein sequence ID" value="KAJ5284335.1"/>
    <property type="molecule type" value="Genomic_DNA"/>
</dbReference>
<gene>
    <name evidence="1" type="ORF">N7505_002315</name>
</gene>
<keyword evidence="2" id="KW-1185">Reference proteome</keyword>
<dbReference type="Proteomes" id="UP001220256">
    <property type="component" value="Unassembled WGS sequence"/>
</dbReference>
<comment type="caution">
    <text evidence="1">The sequence shown here is derived from an EMBL/GenBank/DDBJ whole genome shotgun (WGS) entry which is preliminary data.</text>
</comment>
<reference evidence="1 2" key="1">
    <citation type="journal article" date="2023" name="IMA Fungus">
        <title>Comparative genomic study of the Penicillium genus elucidates a diverse pangenome and 15 lateral gene transfer events.</title>
        <authorList>
            <person name="Petersen C."/>
            <person name="Sorensen T."/>
            <person name="Nielsen M.R."/>
            <person name="Sondergaard T.E."/>
            <person name="Sorensen J.L."/>
            <person name="Fitzpatrick D.A."/>
            <person name="Frisvad J.C."/>
            <person name="Nielsen K.L."/>
        </authorList>
    </citation>
    <scope>NUCLEOTIDE SEQUENCE [LARGE SCALE GENOMIC DNA]</scope>
    <source>
        <strain evidence="1 2">IBT 3361</strain>
    </source>
</reference>
<proteinExistence type="predicted"/>
<protein>
    <submittedName>
        <fullName evidence="1">Uncharacterized protein</fullName>
    </submittedName>
</protein>
<organism evidence="1 2">
    <name type="scientific">Penicillium chrysogenum</name>
    <name type="common">Penicillium notatum</name>
    <dbReference type="NCBI Taxonomy" id="5076"/>
    <lineage>
        <taxon>Eukaryota</taxon>
        <taxon>Fungi</taxon>
        <taxon>Dikarya</taxon>
        <taxon>Ascomycota</taxon>
        <taxon>Pezizomycotina</taxon>
        <taxon>Eurotiomycetes</taxon>
        <taxon>Eurotiomycetidae</taxon>
        <taxon>Eurotiales</taxon>
        <taxon>Aspergillaceae</taxon>
        <taxon>Penicillium</taxon>
        <taxon>Penicillium chrysogenum species complex</taxon>
    </lineage>
</organism>